<evidence type="ECO:0000313" key="3">
    <source>
        <dbReference type="Proteomes" id="UP001147733"/>
    </source>
</evidence>
<dbReference type="GeneID" id="81385384"/>
<dbReference type="RefSeq" id="XP_056499658.1">
    <property type="nucleotide sequence ID" value="XM_056646217.1"/>
</dbReference>
<organism evidence="2 3">
    <name type="scientific">Penicillium citrinum</name>
    <dbReference type="NCBI Taxonomy" id="5077"/>
    <lineage>
        <taxon>Eukaryota</taxon>
        <taxon>Fungi</taxon>
        <taxon>Dikarya</taxon>
        <taxon>Ascomycota</taxon>
        <taxon>Pezizomycotina</taxon>
        <taxon>Eurotiomycetes</taxon>
        <taxon>Eurotiomycetidae</taxon>
        <taxon>Eurotiales</taxon>
        <taxon>Aspergillaceae</taxon>
        <taxon>Penicillium</taxon>
    </lineage>
</organism>
<dbReference type="EMBL" id="JAPQKT010000006">
    <property type="protein sequence ID" value="KAJ5227293.1"/>
    <property type="molecule type" value="Genomic_DNA"/>
</dbReference>
<evidence type="ECO:0000256" key="1">
    <source>
        <dbReference type="SAM" id="MobiDB-lite"/>
    </source>
</evidence>
<dbReference type="Proteomes" id="UP001147733">
    <property type="component" value="Unassembled WGS sequence"/>
</dbReference>
<reference evidence="2" key="1">
    <citation type="submission" date="2022-11" db="EMBL/GenBank/DDBJ databases">
        <authorList>
            <person name="Petersen C."/>
        </authorList>
    </citation>
    <scope>NUCLEOTIDE SEQUENCE</scope>
    <source>
        <strain evidence="2">IBT 23319</strain>
    </source>
</reference>
<dbReference type="AlphaFoldDB" id="A0A9W9NWD1"/>
<comment type="caution">
    <text evidence="2">The sequence shown here is derived from an EMBL/GenBank/DDBJ whole genome shotgun (WGS) entry which is preliminary data.</text>
</comment>
<feature type="region of interest" description="Disordered" evidence="1">
    <location>
        <begin position="1"/>
        <end position="22"/>
    </location>
</feature>
<reference evidence="2" key="2">
    <citation type="journal article" date="2023" name="IMA Fungus">
        <title>Comparative genomic study of the Penicillium genus elucidates a diverse pangenome and 15 lateral gene transfer events.</title>
        <authorList>
            <person name="Petersen C."/>
            <person name="Sorensen T."/>
            <person name="Nielsen M.R."/>
            <person name="Sondergaard T.E."/>
            <person name="Sorensen J.L."/>
            <person name="Fitzpatrick D.A."/>
            <person name="Frisvad J.C."/>
            <person name="Nielsen K.L."/>
        </authorList>
    </citation>
    <scope>NUCLEOTIDE SEQUENCE</scope>
    <source>
        <strain evidence="2">IBT 23319</strain>
    </source>
</reference>
<proteinExistence type="predicted"/>
<accession>A0A9W9NWD1</accession>
<sequence>MGQEQHALPSDGQHIMPNLEPPPGLAPILCNCQPGAKSRSTPATPKLDLGYPYGRPWEDGCGAPEDVGFIVACYCSWSCLLFQIGSCNVWLVLVPSGWADRPSWAPVWSLGPAEDGMS</sequence>
<name>A0A9W9NWD1_PENCI</name>
<evidence type="ECO:0000313" key="2">
    <source>
        <dbReference type="EMBL" id="KAJ5227293.1"/>
    </source>
</evidence>
<gene>
    <name evidence="2" type="ORF">N7469_007299</name>
</gene>
<keyword evidence="3" id="KW-1185">Reference proteome</keyword>
<protein>
    <submittedName>
        <fullName evidence="2">Uncharacterized protein</fullName>
    </submittedName>
</protein>